<dbReference type="Proteomes" id="UP001143304">
    <property type="component" value="Unassembled WGS sequence"/>
</dbReference>
<accession>A0ABT3T966</accession>
<dbReference type="RefSeq" id="WP_279250518.1">
    <property type="nucleotide sequence ID" value="NZ_SHNO01000001.1"/>
</dbReference>
<proteinExistence type="predicted"/>
<gene>
    <name evidence="1" type="ORF">EYC82_15785</name>
</gene>
<reference evidence="1" key="1">
    <citation type="submission" date="2019-02" db="EMBL/GenBank/DDBJ databases">
        <authorList>
            <person name="Li S.-H."/>
        </authorList>
    </citation>
    <scope>NUCLEOTIDE SEQUENCE</scope>
    <source>
        <strain evidence="1">IMCC11814</strain>
    </source>
</reference>
<keyword evidence="2" id="KW-1185">Reference proteome</keyword>
<evidence type="ECO:0000313" key="2">
    <source>
        <dbReference type="Proteomes" id="UP001143304"/>
    </source>
</evidence>
<dbReference type="EMBL" id="SHNO01000001">
    <property type="protein sequence ID" value="MCX2978828.1"/>
    <property type="molecule type" value="Genomic_DNA"/>
</dbReference>
<sequence>MDNNLAKTLGAAAVAVAITGCASIANQSAMDTERRLSAAGFQMKLADTPEKMARLKTMTERKIVPTTMDGRTVFVYADATSCKCVYVGSEANYQAYQRLSIQQNMVNEQRATAEAAQASEMNWNAWGAWPRPMWY</sequence>
<protein>
    <recommendedName>
        <fullName evidence="3">Lipoprotein</fullName>
    </recommendedName>
</protein>
<name>A0ABT3T966_9GAMM</name>
<dbReference type="PROSITE" id="PS51257">
    <property type="entry name" value="PROKAR_LIPOPROTEIN"/>
    <property type="match status" value="1"/>
</dbReference>
<organism evidence="1 2">
    <name type="scientific">Candidatus Marimicrobium litorale</name>
    <dbReference type="NCBI Taxonomy" id="2518991"/>
    <lineage>
        <taxon>Bacteria</taxon>
        <taxon>Pseudomonadati</taxon>
        <taxon>Pseudomonadota</taxon>
        <taxon>Gammaproteobacteria</taxon>
        <taxon>Cellvibrionales</taxon>
        <taxon>Halieaceae</taxon>
        <taxon>Marimicrobium</taxon>
    </lineage>
</organism>
<evidence type="ECO:0000313" key="1">
    <source>
        <dbReference type="EMBL" id="MCX2978828.1"/>
    </source>
</evidence>
<comment type="caution">
    <text evidence="1">The sequence shown here is derived from an EMBL/GenBank/DDBJ whole genome shotgun (WGS) entry which is preliminary data.</text>
</comment>
<evidence type="ECO:0008006" key="3">
    <source>
        <dbReference type="Google" id="ProtNLM"/>
    </source>
</evidence>